<proteinExistence type="predicted"/>
<dbReference type="EMBL" id="JAPDHF010000013">
    <property type="protein sequence ID" value="KAJ4009600.1"/>
    <property type="molecule type" value="Genomic_DNA"/>
</dbReference>
<keyword evidence="3" id="KW-1185">Reference proteome</keyword>
<dbReference type="Proteomes" id="UP001152130">
    <property type="component" value="Unassembled WGS sequence"/>
</dbReference>
<organism evidence="2 3">
    <name type="scientific">Fusarium irregulare</name>
    <dbReference type="NCBI Taxonomy" id="2494466"/>
    <lineage>
        <taxon>Eukaryota</taxon>
        <taxon>Fungi</taxon>
        <taxon>Dikarya</taxon>
        <taxon>Ascomycota</taxon>
        <taxon>Pezizomycotina</taxon>
        <taxon>Sordariomycetes</taxon>
        <taxon>Hypocreomycetidae</taxon>
        <taxon>Hypocreales</taxon>
        <taxon>Nectriaceae</taxon>
        <taxon>Fusarium</taxon>
        <taxon>Fusarium incarnatum-equiseti species complex</taxon>
    </lineage>
</organism>
<feature type="region of interest" description="Disordered" evidence="1">
    <location>
        <begin position="1"/>
        <end position="32"/>
    </location>
</feature>
<comment type="caution">
    <text evidence="2">The sequence shown here is derived from an EMBL/GenBank/DDBJ whole genome shotgun (WGS) entry which is preliminary data.</text>
</comment>
<evidence type="ECO:0000313" key="2">
    <source>
        <dbReference type="EMBL" id="KAJ4009600.1"/>
    </source>
</evidence>
<gene>
    <name evidence="2" type="ORF">NW766_008720</name>
</gene>
<evidence type="ECO:0000256" key="1">
    <source>
        <dbReference type="SAM" id="MobiDB-lite"/>
    </source>
</evidence>
<name>A0A9W8U8H0_9HYPO</name>
<accession>A0A9W8U8H0</accession>
<reference evidence="2" key="1">
    <citation type="submission" date="2022-10" db="EMBL/GenBank/DDBJ databases">
        <title>Fusarium specimens isolated from Avocado Roots.</title>
        <authorList>
            <person name="Stajich J."/>
            <person name="Roper C."/>
            <person name="Heimlech-Rivalta G."/>
        </authorList>
    </citation>
    <scope>NUCLEOTIDE SEQUENCE</scope>
    <source>
        <strain evidence="2">CF00143</strain>
    </source>
</reference>
<sequence>MGNPLSNTTSTTSTPLTAGSLASVPYGPGMLDKSLEKQNHEMVALGIPVVQRDMNAFCKDWQKSFDGAKKG</sequence>
<evidence type="ECO:0000313" key="3">
    <source>
        <dbReference type="Proteomes" id="UP001152130"/>
    </source>
</evidence>
<protein>
    <submittedName>
        <fullName evidence="2">Uncharacterized protein</fullName>
    </submittedName>
</protein>
<feature type="compositionally biased region" description="Low complexity" evidence="1">
    <location>
        <begin position="1"/>
        <end position="23"/>
    </location>
</feature>
<dbReference type="AlphaFoldDB" id="A0A9W8U8H0"/>